<dbReference type="AlphaFoldDB" id="A0A8J3SIZ0"/>
<protein>
    <submittedName>
        <fullName evidence="1">Uncharacterized protein</fullName>
    </submittedName>
</protein>
<sequence length="65" mass="7431">MTTLALSLRVHLDDLLIWARARHLITRAAMHGQHTDAVARSWSACPANWCDRPYCPACWKRGWTA</sequence>
<reference evidence="1 2" key="1">
    <citation type="submission" date="2021-01" db="EMBL/GenBank/DDBJ databases">
        <title>Whole genome shotgun sequence of Planobispora siamensis NBRC 107568.</title>
        <authorList>
            <person name="Komaki H."/>
            <person name="Tamura T."/>
        </authorList>
    </citation>
    <scope>NUCLEOTIDE SEQUENCE [LARGE SCALE GENOMIC DNA]</scope>
    <source>
        <strain evidence="1 2">NBRC 107568</strain>
    </source>
</reference>
<organism evidence="1 2">
    <name type="scientific">Planobispora siamensis</name>
    <dbReference type="NCBI Taxonomy" id="936338"/>
    <lineage>
        <taxon>Bacteria</taxon>
        <taxon>Bacillati</taxon>
        <taxon>Actinomycetota</taxon>
        <taxon>Actinomycetes</taxon>
        <taxon>Streptosporangiales</taxon>
        <taxon>Streptosporangiaceae</taxon>
        <taxon>Planobispora</taxon>
    </lineage>
</organism>
<comment type="caution">
    <text evidence="1">The sequence shown here is derived from an EMBL/GenBank/DDBJ whole genome shotgun (WGS) entry which is preliminary data.</text>
</comment>
<evidence type="ECO:0000313" key="1">
    <source>
        <dbReference type="EMBL" id="GIH93915.1"/>
    </source>
</evidence>
<evidence type="ECO:0000313" key="2">
    <source>
        <dbReference type="Proteomes" id="UP000619788"/>
    </source>
</evidence>
<dbReference type="Proteomes" id="UP000619788">
    <property type="component" value="Unassembled WGS sequence"/>
</dbReference>
<gene>
    <name evidence="1" type="ORF">Psi01_45450</name>
</gene>
<dbReference type="EMBL" id="BOOJ01000036">
    <property type="protein sequence ID" value="GIH93915.1"/>
    <property type="molecule type" value="Genomic_DNA"/>
</dbReference>
<keyword evidence="2" id="KW-1185">Reference proteome</keyword>
<dbReference type="RefSeq" id="WP_204066061.1">
    <property type="nucleotide sequence ID" value="NZ_BOOJ01000036.1"/>
</dbReference>
<accession>A0A8J3SIZ0</accession>
<proteinExistence type="predicted"/>
<name>A0A8J3SIZ0_9ACTN</name>